<gene>
    <name evidence="2" type="ORF">Aau02nite_27340</name>
</gene>
<dbReference type="Pfam" id="PF13460">
    <property type="entry name" value="NAD_binding_10"/>
    <property type="match status" value="1"/>
</dbReference>
<dbReference type="AlphaFoldDB" id="A0A919S8E6"/>
<dbReference type="RefSeq" id="WP_212988759.1">
    <property type="nucleotide sequence ID" value="NZ_BAABEA010000005.1"/>
</dbReference>
<comment type="caution">
    <text evidence="2">The sequence shown here is derived from an EMBL/GenBank/DDBJ whole genome shotgun (WGS) entry which is preliminary data.</text>
</comment>
<accession>A0A919S8E6</accession>
<dbReference type="SUPFAM" id="SSF51735">
    <property type="entry name" value="NAD(P)-binding Rossmann-fold domains"/>
    <property type="match status" value="1"/>
</dbReference>
<dbReference type="InterPro" id="IPR036291">
    <property type="entry name" value="NAD(P)-bd_dom_sf"/>
</dbReference>
<dbReference type="Gene3D" id="3.40.50.720">
    <property type="entry name" value="NAD(P)-binding Rossmann-like Domain"/>
    <property type="match status" value="1"/>
</dbReference>
<feature type="domain" description="NAD(P)-binding" evidence="1">
    <location>
        <begin position="7"/>
        <end position="195"/>
    </location>
</feature>
<organism evidence="2 3">
    <name type="scientific">Actinoplanes auranticolor</name>
    <dbReference type="NCBI Taxonomy" id="47988"/>
    <lineage>
        <taxon>Bacteria</taxon>
        <taxon>Bacillati</taxon>
        <taxon>Actinomycetota</taxon>
        <taxon>Actinomycetes</taxon>
        <taxon>Micromonosporales</taxon>
        <taxon>Micromonosporaceae</taxon>
        <taxon>Actinoplanes</taxon>
    </lineage>
</organism>
<protein>
    <submittedName>
        <fullName evidence="2">NADH-flavin reductase</fullName>
    </submittedName>
</protein>
<evidence type="ECO:0000313" key="3">
    <source>
        <dbReference type="Proteomes" id="UP000681340"/>
    </source>
</evidence>
<dbReference type="Proteomes" id="UP000681340">
    <property type="component" value="Unassembled WGS sequence"/>
</dbReference>
<evidence type="ECO:0000313" key="2">
    <source>
        <dbReference type="EMBL" id="GIM67460.1"/>
    </source>
</evidence>
<reference evidence="2" key="1">
    <citation type="submission" date="2021-03" db="EMBL/GenBank/DDBJ databases">
        <title>Whole genome shotgun sequence of Actinoplanes auranticolor NBRC 12245.</title>
        <authorList>
            <person name="Komaki H."/>
            <person name="Tamura T."/>
        </authorList>
    </citation>
    <scope>NUCLEOTIDE SEQUENCE</scope>
    <source>
        <strain evidence="2">NBRC 12245</strain>
    </source>
</reference>
<keyword evidence="3" id="KW-1185">Reference proteome</keyword>
<name>A0A919S8E6_9ACTN</name>
<dbReference type="GO" id="GO:0004074">
    <property type="term" value="F:biliverdin reductase [NAD(P)H] activity"/>
    <property type="evidence" value="ECO:0007669"/>
    <property type="project" value="TreeGrafter"/>
</dbReference>
<dbReference type="PANTHER" id="PTHR43355">
    <property type="entry name" value="FLAVIN REDUCTASE (NADPH)"/>
    <property type="match status" value="1"/>
</dbReference>
<evidence type="ECO:0000259" key="1">
    <source>
        <dbReference type="Pfam" id="PF13460"/>
    </source>
</evidence>
<proteinExistence type="predicted"/>
<sequence>MKITVFGATGGTGIELVRQAREAGHSVTAVVRSAADFPAGVEVVRADVMDPSAIEPAVAGRDAVISALGHRPGAHEPVCAPAAESIIRAMRTTGVRRLVVVTAAGHIEDSHDSFMTTRILKPLLWRFLRAAWTDFVATDRIVAASGLDWTIMRPPRLTDGGSKPYRTALDHTVPGGSSISRTDLATATLAAASDPATVGHAVGLGY</sequence>
<dbReference type="GO" id="GO:0042602">
    <property type="term" value="F:riboflavin reductase (NADPH) activity"/>
    <property type="evidence" value="ECO:0007669"/>
    <property type="project" value="TreeGrafter"/>
</dbReference>
<dbReference type="InterPro" id="IPR016040">
    <property type="entry name" value="NAD(P)-bd_dom"/>
</dbReference>
<dbReference type="InterPro" id="IPR051606">
    <property type="entry name" value="Polyketide_Oxido-like"/>
</dbReference>
<dbReference type="PANTHER" id="PTHR43355:SF2">
    <property type="entry name" value="FLAVIN REDUCTASE (NADPH)"/>
    <property type="match status" value="1"/>
</dbReference>
<dbReference type="EMBL" id="BOQL01000022">
    <property type="protein sequence ID" value="GIM67460.1"/>
    <property type="molecule type" value="Genomic_DNA"/>
</dbReference>